<evidence type="ECO:0000256" key="3">
    <source>
        <dbReference type="ARBA" id="ARBA00022723"/>
    </source>
</evidence>
<dbReference type="GO" id="GO:0016787">
    <property type="term" value="F:hydrolase activity"/>
    <property type="evidence" value="ECO:0007669"/>
    <property type="project" value="UniProtKB-KW"/>
</dbReference>
<dbReference type="RefSeq" id="WP_058939876.1">
    <property type="nucleotide sequence ID" value="NZ_LLYW01000050.1"/>
</dbReference>
<name>A0A100XVV9_9EURY</name>
<evidence type="ECO:0000256" key="6">
    <source>
        <dbReference type="ARBA" id="ARBA00022842"/>
    </source>
</evidence>
<dbReference type="InterPro" id="IPR021127">
    <property type="entry name" value="CRISPR_associated_Cas2"/>
</dbReference>
<evidence type="ECO:0000256" key="4">
    <source>
        <dbReference type="ARBA" id="ARBA00022759"/>
    </source>
</evidence>
<dbReference type="SUPFAM" id="SSF143430">
    <property type="entry name" value="TTP0101/SSO1404-like"/>
    <property type="match status" value="1"/>
</dbReference>
<dbReference type="Gene3D" id="3.30.70.240">
    <property type="match status" value="1"/>
</dbReference>
<reference evidence="9 10" key="1">
    <citation type="submission" date="2015-10" db="EMBL/GenBank/DDBJ databases">
        <title>Draft genome sequence of Thermococcus celericrescens strain DSM 17994.</title>
        <authorList>
            <person name="Hong S.-J."/>
            <person name="Park C.-E."/>
            <person name="Shin J.-H."/>
        </authorList>
    </citation>
    <scope>NUCLEOTIDE SEQUENCE [LARGE SCALE GENOMIC DNA]</scope>
    <source>
        <strain evidence="9 10">DSM 17994</strain>
    </source>
</reference>
<evidence type="ECO:0000256" key="5">
    <source>
        <dbReference type="ARBA" id="ARBA00022801"/>
    </source>
</evidence>
<evidence type="ECO:0000256" key="7">
    <source>
        <dbReference type="ARBA" id="ARBA00023118"/>
    </source>
</evidence>
<sequence length="85" mass="10105">MYVVIVYDVSVERVNKVKKFLRQHLHWVQNSVFEGEVTRAEFERIKATLQQLIDENEDSIVIYKLRSRPFREIIGVEKNPMGDII</sequence>
<dbReference type="STRING" id="227598.APY94_12165"/>
<evidence type="ECO:0000313" key="9">
    <source>
        <dbReference type="EMBL" id="KUH31691.1"/>
    </source>
</evidence>
<dbReference type="OrthoDB" id="43236at2157"/>
<dbReference type="CDD" id="cd09725">
    <property type="entry name" value="Cas2_I_II_III"/>
    <property type="match status" value="1"/>
</dbReference>
<dbReference type="GO" id="GO:0051607">
    <property type="term" value="P:defense response to virus"/>
    <property type="evidence" value="ECO:0007669"/>
    <property type="project" value="UniProtKB-UniRule"/>
</dbReference>
<dbReference type="GO" id="GO:0043571">
    <property type="term" value="P:maintenance of CRISPR repeat elements"/>
    <property type="evidence" value="ECO:0007669"/>
    <property type="project" value="UniProtKB-UniRule"/>
</dbReference>
<evidence type="ECO:0000313" key="10">
    <source>
        <dbReference type="Proteomes" id="UP000053462"/>
    </source>
</evidence>
<keyword evidence="10" id="KW-1185">Reference proteome</keyword>
<organism evidence="9 10">
    <name type="scientific">Thermococcus celericrescens</name>
    <dbReference type="NCBI Taxonomy" id="227598"/>
    <lineage>
        <taxon>Archaea</taxon>
        <taxon>Methanobacteriati</taxon>
        <taxon>Methanobacteriota</taxon>
        <taxon>Thermococci</taxon>
        <taxon>Thermococcales</taxon>
        <taxon>Thermococcaceae</taxon>
        <taxon>Thermococcus</taxon>
    </lineage>
</organism>
<keyword evidence="3 8" id="KW-0479">Metal-binding</keyword>
<accession>A0A100XVV9</accession>
<dbReference type="EC" id="3.1.-.-" evidence="8"/>
<gene>
    <name evidence="8" type="primary">cas2</name>
    <name evidence="9" type="ORF">APY94_12165</name>
</gene>
<keyword evidence="6 8" id="KW-0460">Magnesium</keyword>
<evidence type="ECO:0000256" key="8">
    <source>
        <dbReference type="HAMAP-Rule" id="MF_01471"/>
    </source>
</evidence>
<protein>
    <recommendedName>
        <fullName evidence="8">CRISPR-associated endoribonuclease Cas2</fullName>
        <ecNumber evidence="8">3.1.-.-</ecNumber>
    </recommendedName>
</protein>
<comment type="caution">
    <text evidence="9">The sequence shown here is derived from an EMBL/GenBank/DDBJ whole genome shotgun (WGS) entry which is preliminary data.</text>
</comment>
<comment type="similarity">
    <text evidence="8">Belongs to the CRISPR-associated endoribonuclease Cas2 protein family.</text>
</comment>
<keyword evidence="5 8" id="KW-0378">Hydrolase</keyword>
<comment type="subunit">
    <text evidence="8">Homodimer, forms a heterotetramer with a Cas1 homodimer.</text>
</comment>
<dbReference type="EMBL" id="LLYW01000050">
    <property type="protein sequence ID" value="KUH31691.1"/>
    <property type="molecule type" value="Genomic_DNA"/>
</dbReference>
<comment type="cofactor">
    <cofactor evidence="1 8">
        <name>Mg(2+)</name>
        <dbReference type="ChEBI" id="CHEBI:18420"/>
    </cofactor>
</comment>
<feature type="binding site" evidence="8">
    <location>
        <position position="8"/>
    </location>
    <ligand>
        <name>Mg(2+)</name>
        <dbReference type="ChEBI" id="CHEBI:18420"/>
        <note>catalytic</note>
    </ligand>
</feature>
<dbReference type="Proteomes" id="UP000053462">
    <property type="component" value="Unassembled WGS sequence"/>
</dbReference>
<dbReference type="NCBIfam" id="TIGR01573">
    <property type="entry name" value="cas2"/>
    <property type="match status" value="1"/>
</dbReference>
<evidence type="ECO:0000256" key="2">
    <source>
        <dbReference type="ARBA" id="ARBA00022722"/>
    </source>
</evidence>
<dbReference type="GO" id="GO:0046872">
    <property type="term" value="F:metal ion binding"/>
    <property type="evidence" value="ECO:0007669"/>
    <property type="project" value="UniProtKB-UniRule"/>
</dbReference>
<comment type="function">
    <text evidence="8">CRISPR (clustered regularly interspaced short palindromic repeat), is an adaptive immune system that provides protection against mobile genetic elements (viruses, transposable elements and conjugative plasmids). CRISPR clusters contain sequences complementary to antecedent mobile elements and target invading nucleic acids. CRISPR clusters are transcribed and processed into CRISPR RNA (crRNA). Functions as a ssRNA-specific endoribonuclease. Involved in the integration of spacer DNA into the CRISPR cassette.</text>
</comment>
<dbReference type="AlphaFoldDB" id="A0A100XVV9"/>
<dbReference type="Pfam" id="PF09827">
    <property type="entry name" value="CRISPR_Cas2"/>
    <property type="match status" value="1"/>
</dbReference>
<keyword evidence="2 8" id="KW-0540">Nuclease</keyword>
<keyword evidence="7 8" id="KW-0051">Antiviral defense</keyword>
<dbReference type="GO" id="GO:0004521">
    <property type="term" value="F:RNA endonuclease activity"/>
    <property type="evidence" value="ECO:0007669"/>
    <property type="project" value="InterPro"/>
</dbReference>
<dbReference type="PANTHER" id="PTHR34405">
    <property type="entry name" value="CRISPR-ASSOCIATED ENDORIBONUCLEASE CAS2"/>
    <property type="match status" value="1"/>
</dbReference>
<dbReference type="HAMAP" id="MF_01471">
    <property type="entry name" value="Cas2"/>
    <property type="match status" value="1"/>
</dbReference>
<proteinExistence type="inferred from homology"/>
<dbReference type="PANTHER" id="PTHR34405:SF1">
    <property type="entry name" value="CRISPR-ASSOCIATED ENDORIBONUCLEASE CAS2"/>
    <property type="match status" value="1"/>
</dbReference>
<dbReference type="InterPro" id="IPR019199">
    <property type="entry name" value="Virulence_VapD/CRISPR_Cas2"/>
</dbReference>
<evidence type="ECO:0000256" key="1">
    <source>
        <dbReference type="ARBA" id="ARBA00001946"/>
    </source>
</evidence>
<keyword evidence="4 8" id="KW-0255">Endonuclease</keyword>